<dbReference type="CDD" id="cd18139">
    <property type="entry name" value="HLD_clamp_RarA"/>
    <property type="match status" value="1"/>
</dbReference>
<dbReference type="Proteomes" id="UP001379533">
    <property type="component" value="Chromosome"/>
</dbReference>
<dbReference type="Pfam" id="PF16193">
    <property type="entry name" value="AAA_assoc_2"/>
    <property type="match status" value="1"/>
</dbReference>
<gene>
    <name evidence="7" type="ORF">LZC95_03380</name>
</gene>
<dbReference type="InterPro" id="IPR008921">
    <property type="entry name" value="DNA_pol3_clamp-load_cplx_C"/>
</dbReference>
<proteinExistence type="inferred from homology"/>
<evidence type="ECO:0000256" key="4">
    <source>
        <dbReference type="ARBA" id="ARBA00022741"/>
    </source>
</evidence>
<dbReference type="PANTHER" id="PTHR13779">
    <property type="entry name" value="WERNER HELICASE-INTERACTING PROTEIN 1 FAMILY MEMBER"/>
    <property type="match status" value="1"/>
</dbReference>
<dbReference type="InterPro" id="IPR021886">
    <property type="entry name" value="MgsA_C"/>
</dbReference>
<evidence type="ECO:0000256" key="2">
    <source>
        <dbReference type="ARBA" id="ARBA00008959"/>
    </source>
</evidence>
<keyword evidence="4" id="KW-0547">Nucleotide-binding</keyword>
<evidence type="ECO:0000313" key="7">
    <source>
        <dbReference type="EMBL" id="WXA95882.1"/>
    </source>
</evidence>
<dbReference type="Pfam" id="PF12002">
    <property type="entry name" value="MgsA_C"/>
    <property type="match status" value="1"/>
</dbReference>
<dbReference type="InterPro" id="IPR032423">
    <property type="entry name" value="AAA_assoc_2"/>
</dbReference>
<dbReference type="RefSeq" id="WP_394846492.1">
    <property type="nucleotide sequence ID" value="NZ_CP089982.1"/>
</dbReference>
<keyword evidence="5" id="KW-0067">ATP-binding</keyword>
<dbReference type="Gene3D" id="1.10.3710.10">
    <property type="entry name" value="DNA polymerase III clamp loader subunits, C-terminal domain"/>
    <property type="match status" value="1"/>
</dbReference>
<name>A0ABZ2KB16_9BACT</name>
<dbReference type="Pfam" id="PF00004">
    <property type="entry name" value="AAA"/>
    <property type="match status" value="1"/>
</dbReference>
<evidence type="ECO:0000256" key="3">
    <source>
        <dbReference type="ARBA" id="ARBA00020776"/>
    </source>
</evidence>
<dbReference type="Gene3D" id="1.10.8.60">
    <property type="match status" value="1"/>
</dbReference>
<sequence>MASRARGSHSGGETLFAAAARNDPSAKAHVPLAERMRPHRLEELVGQAHLFGPNKLLTRAIAGDRLPSMILWGPPGVGKTTLGRIVAEGTKAEFVLFSAVLGSLADLRQIVGEARERLDYHGKRTIVFVDEIHRFNKAQQDAFLPHVEAGTITLIGATTENPSFAVNAALLSRCKVFRLEQLDEKELTSLLERALADEGRGLGARKVRATPDALTAIARLARGDARRALTTLETTVDYLDTAGEQELTADAVIAGQSHDPLLYDKAGEEHYNVVSAFIKSMRGSDPDAAVYWMMRMLDAGDDPLFVLRRMLIFASEDVGNADPRALMVVEAADSAFRRIGMPEGLYAMAQAATYLAATVKSNAAGKAWQRARALIEQHGALPVPKKLRNAVTSLMKNEGYGQGYKYAHDFEGGVVPGETYLPEALVGEAIYEPADRGEEARIRTRIEGLRAAVQEKKENSE</sequence>
<dbReference type="CDD" id="cd00009">
    <property type="entry name" value="AAA"/>
    <property type="match status" value="1"/>
</dbReference>
<dbReference type="SMART" id="SM00382">
    <property type="entry name" value="AAA"/>
    <property type="match status" value="1"/>
</dbReference>
<dbReference type="EMBL" id="CP089982">
    <property type="protein sequence ID" value="WXA95882.1"/>
    <property type="molecule type" value="Genomic_DNA"/>
</dbReference>
<dbReference type="Gene3D" id="3.40.50.300">
    <property type="entry name" value="P-loop containing nucleotide triphosphate hydrolases"/>
    <property type="match status" value="1"/>
</dbReference>
<comment type="similarity">
    <text evidence="2">Belongs to the AAA ATPase family. RarA/MGS1/WRNIP1 subfamily.</text>
</comment>
<dbReference type="InterPro" id="IPR003593">
    <property type="entry name" value="AAA+_ATPase"/>
</dbReference>
<evidence type="ECO:0000313" key="8">
    <source>
        <dbReference type="Proteomes" id="UP001379533"/>
    </source>
</evidence>
<dbReference type="PANTHER" id="PTHR13779:SF7">
    <property type="entry name" value="ATPASE WRNIP1"/>
    <property type="match status" value="1"/>
</dbReference>
<evidence type="ECO:0000256" key="5">
    <source>
        <dbReference type="ARBA" id="ARBA00022840"/>
    </source>
</evidence>
<organism evidence="7 8">
    <name type="scientific">Pendulispora brunnea</name>
    <dbReference type="NCBI Taxonomy" id="2905690"/>
    <lineage>
        <taxon>Bacteria</taxon>
        <taxon>Pseudomonadati</taxon>
        <taxon>Myxococcota</taxon>
        <taxon>Myxococcia</taxon>
        <taxon>Myxococcales</taxon>
        <taxon>Sorangiineae</taxon>
        <taxon>Pendulisporaceae</taxon>
        <taxon>Pendulispora</taxon>
    </lineage>
</organism>
<dbReference type="SUPFAM" id="SSF52540">
    <property type="entry name" value="P-loop containing nucleoside triphosphate hydrolases"/>
    <property type="match status" value="1"/>
</dbReference>
<dbReference type="Gene3D" id="1.20.272.10">
    <property type="match status" value="1"/>
</dbReference>
<keyword evidence="8" id="KW-1185">Reference proteome</keyword>
<dbReference type="InterPro" id="IPR051314">
    <property type="entry name" value="AAA_ATPase_RarA/MGS1/WRNIP1"/>
</dbReference>
<protein>
    <recommendedName>
        <fullName evidence="3">Replication-associated recombination protein A</fullName>
    </recommendedName>
</protein>
<comment type="function">
    <text evidence="1">DNA-dependent ATPase that plays important roles in cellular responses to stalled DNA replication processes.</text>
</comment>
<accession>A0ABZ2KB16</accession>
<reference evidence="7 8" key="1">
    <citation type="submission" date="2021-12" db="EMBL/GenBank/DDBJ databases">
        <title>Discovery of the Pendulisporaceae a myxobacterial family with distinct sporulation behavior and unique specialized metabolism.</title>
        <authorList>
            <person name="Garcia R."/>
            <person name="Popoff A."/>
            <person name="Bader C.D."/>
            <person name="Loehr J."/>
            <person name="Walesch S."/>
            <person name="Walt C."/>
            <person name="Boldt J."/>
            <person name="Bunk B."/>
            <person name="Haeckl F.J.F.P.J."/>
            <person name="Gunesch A.P."/>
            <person name="Birkelbach J."/>
            <person name="Nuebel U."/>
            <person name="Pietschmann T."/>
            <person name="Bach T."/>
            <person name="Mueller R."/>
        </authorList>
    </citation>
    <scope>NUCLEOTIDE SEQUENCE [LARGE SCALE GENOMIC DNA]</scope>
    <source>
        <strain evidence="7 8">MSr12523</strain>
    </source>
</reference>
<dbReference type="SUPFAM" id="SSF48019">
    <property type="entry name" value="post-AAA+ oligomerization domain-like"/>
    <property type="match status" value="1"/>
</dbReference>
<dbReference type="InterPro" id="IPR003959">
    <property type="entry name" value="ATPase_AAA_core"/>
</dbReference>
<evidence type="ECO:0000256" key="1">
    <source>
        <dbReference type="ARBA" id="ARBA00002393"/>
    </source>
</evidence>
<dbReference type="InterPro" id="IPR027417">
    <property type="entry name" value="P-loop_NTPase"/>
</dbReference>
<feature type="domain" description="AAA+ ATPase" evidence="6">
    <location>
        <begin position="65"/>
        <end position="183"/>
    </location>
</feature>
<evidence type="ECO:0000259" key="6">
    <source>
        <dbReference type="SMART" id="SM00382"/>
    </source>
</evidence>